<dbReference type="InterPro" id="IPR000504">
    <property type="entry name" value="RRM_dom"/>
</dbReference>
<name>A0A8E0VIC9_9TREM</name>
<dbReference type="AlphaFoldDB" id="A0A8E0VIC9"/>
<evidence type="ECO:0000313" key="6">
    <source>
        <dbReference type="Proteomes" id="UP000728185"/>
    </source>
</evidence>
<feature type="domain" description="RRM" evidence="4">
    <location>
        <begin position="154"/>
        <end position="223"/>
    </location>
</feature>
<dbReference type="EMBL" id="LUCM01009059">
    <property type="protein sequence ID" value="KAA0187527.1"/>
    <property type="molecule type" value="Genomic_DNA"/>
</dbReference>
<evidence type="ECO:0000256" key="1">
    <source>
        <dbReference type="ARBA" id="ARBA00022884"/>
    </source>
</evidence>
<protein>
    <recommendedName>
        <fullName evidence="4">RRM domain-containing protein</fullName>
    </recommendedName>
</protein>
<feature type="region of interest" description="Disordered" evidence="3">
    <location>
        <begin position="1"/>
        <end position="75"/>
    </location>
</feature>
<dbReference type="Pfam" id="PF00076">
    <property type="entry name" value="RRM_1"/>
    <property type="match status" value="1"/>
</dbReference>
<evidence type="ECO:0000256" key="3">
    <source>
        <dbReference type="SAM" id="MobiDB-lite"/>
    </source>
</evidence>
<gene>
    <name evidence="5" type="ORF">FBUS_04344</name>
</gene>
<sequence length="264" mass="29863">MQLLRSGAISLENKKERQTFKRKSKTKSARQKDKQSLYGNFLRGPKLYPHYSSNREQRTIHAEDTKPIDSPDLTSPSALFEAAASKRKQQLIALSEEESEDSELRFTATVEPVTPSSPVCFRLHWFLIVPQIDDNTGDHSNRPLGKAEGLTLETTLHVGYHNVSSSVIRDLFKSFGNITRIKISEQQSHAYVTMETHEMAEKALELDHQMVNNRLLRVSYARKQFNPRRGFGRKPGSFSPKSGLSKSKMLLAFTVLCTTKPGAK</sequence>
<keyword evidence="1 2" id="KW-0694">RNA-binding</keyword>
<feature type="compositionally biased region" description="Basic residues" evidence="3">
    <location>
        <begin position="20"/>
        <end position="29"/>
    </location>
</feature>
<dbReference type="GO" id="GO:0003729">
    <property type="term" value="F:mRNA binding"/>
    <property type="evidence" value="ECO:0007669"/>
    <property type="project" value="TreeGrafter"/>
</dbReference>
<dbReference type="InterPro" id="IPR050502">
    <property type="entry name" value="Euk_RNA-bind_prot"/>
</dbReference>
<evidence type="ECO:0000256" key="2">
    <source>
        <dbReference type="PROSITE-ProRule" id="PRU00176"/>
    </source>
</evidence>
<dbReference type="InterPro" id="IPR012677">
    <property type="entry name" value="Nucleotide-bd_a/b_plait_sf"/>
</dbReference>
<feature type="compositionally biased region" description="Basic and acidic residues" evidence="3">
    <location>
        <begin position="53"/>
        <end position="69"/>
    </location>
</feature>
<evidence type="ECO:0000313" key="5">
    <source>
        <dbReference type="EMBL" id="KAA0187527.1"/>
    </source>
</evidence>
<dbReference type="InterPro" id="IPR035979">
    <property type="entry name" value="RBD_domain_sf"/>
</dbReference>
<keyword evidence="6" id="KW-1185">Reference proteome</keyword>
<dbReference type="SMART" id="SM00360">
    <property type="entry name" value="RRM"/>
    <property type="match status" value="1"/>
</dbReference>
<reference evidence="5" key="1">
    <citation type="submission" date="2019-05" db="EMBL/GenBank/DDBJ databases">
        <title>Annotation for the trematode Fasciolopsis buski.</title>
        <authorList>
            <person name="Choi Y.-J."/>
        </authorList>
    </citation>
    <scope>NUCLEOTIDE SEQUENCE</scope>
    <source>
        <strain evidence="5">HT</strain>
        <tissue evidence="5">Whole worm</tissue>
    </source>
</reference>
<comment type="caution">
    <text evidence="5">The sequence shown here is derived from an EMBL/GenBank/DDBJ whole genome shotgun (WGS) entry which is preliminary data.</text>
</comment>
<dbReference type="SUPFAM" id="SSF54928">
    <property type="entry name" value="RNA-binding domain, RBD"/>
    <property type="match status" value="1"/>
</dbReference>
<dbReference type="PANTHER" id="PTHR48025:SF1">
    <property type="entry name" value="RRM DOMAIN-CONTAINING PROTEIN"/>
    <property type="match status" value="1"/>
</dbReference>
<proteinExistence type="predicted"/>
<dbReference type="PANTHER" id="PTHR48025">
    <property type="entry name" value="OS02G0815200 PROTEIN"/>
    <property type="match status" value="1"/>
</dbReference>
<dbReference type="PROSITE" id="PS50102">
    <property type="entry name" value="RRM"/>
    <property type="match status" value="1"/>
</dbReference>
<accession>A0A8E0VIC9</accession>
<dbReference type="Gene3D" id="3.30.70.330">
    <property type="match status" value="1"/>
</dbReference>
<organism evidence="5 6">
    <name type="scientific">Fasciolopsis buskii</name>
    <dbReference type="NCBI Taxonomy" id="27845"/>
    <lineage>
        <taxon>Eukaryota</taxon>
        <taxon>Metazoa</taxon>
        <taxon>Spiralia</taxon>
        <taxon>Lophotrochozoa</taxon>
        <taxon>Platyhelminthes</taxon>
        <taxon>Trematoda</taxon>
        <taxon>Digenea</taxon>
        <taxon>Plagiorchiida</taxon>
        <taxon>Echinostomata</taxon>
        <taxon>Echinostomatoidea</taxon>
        <taxon>Fasciolidae</taxon>
        <taxon>Fasciolopsis</taxon>
    </lineage>
</organism>
<evidence type="ECO:0000259" key="4">
    <source>
        <dbReference type="PROSITE" id="PS50102"/>
    </source>
</evidence>
<dbReference type="Proteomes" id="UP000728185">
    <property type="component" value="Unassembled WGS sequence"/>
</dbReference>
<dbReference type="OrthoDB" id="378874at2759"/>